<dbReference type="Gene3D" id="1.10.101.10">
    <property type="entry name" value="PGBD-like superfamily/PGBD"/>
    <property type="match status" value="1"/>
</dbReference>
<dbReference type="AlphaFoldDB" id="A0A934MAG0"/>
<dbReference type="EMBL" id="JAEINH010000009">
    <property type="protein sequence ID" value="MBI9115723.1"/>
    <property type="molecule type" value="Genomic_DNA"/>
</dbReference>
<accession>A0A934MAG0</accession>
<organism evidence="3 4">
    <name type="scientific">Sanguibacter suaedae</name>
    <dbReference type="NCBI Taxonomy" id="2795737"/>
    <lineage>
        <taxon>Bacteria</taxon>
        <taxon>Bacillati</taxon>
        <taxon>Actinomycetota</taxon>
        <taxon>Actinomycetes</taxon>
        <taxon>Micrococcales</taxon>
        <taxon>Sanguibacteraceae</taxon>
        <taxon>Sanguibacter</taxon>
    </lineage>
</organism>
<dbReference type="InterPro" id="IPR036365">
    <property type="entry name" value="PGBD-like_sf"/>
</dbReference>
<evidence type="ECO:0000313" key="4">
    <source>
        <dbReference type="Proteomes" id="UP000602087"/>
    </source>
</evidence>
<proteinExistence type="predicted"/>
<protein>
    <submittedName>
        <fullName evidence="3">Peptidoglycan-binding protein</fullName>
    </submittedName>
</protein>
<comment type="caution">
    <text evidence="3">The sequence shown here is derived from an EMBL/GenBank/DDBJ whole genome shotgun (WGS) entry which is preliminary data.</text>
</comment>
<dbReference type="InterPro" id="IPR002477">
    <property type="entry name" value="Peptidoglycan-bd-like"/>
</dbReference>
<sequence length="414" mass="41365">MALVVAFLVGTQVRSPWESAIANSHADPLVTAEVTTRSLGPRTTPVTGRVRLGTDQTVLAMGTDPQVVTGVQHGAGELLMPGQVLATVSGRPVIALDLPFPLYRDVLPGDEGDDVRVLQQALAALGFYTGTVDGRYGEGTARAIEALYAGAGASAPSPSAEADALVAAAEDAVAEALAAESTSSSDTGAPDGPTAAAVSARAVADARTDLTEARFAALTPLPMSEVTRVGAEGATVLTVAGVGTVLGEDPLATLRSGSPSVTARVDAAQVTAFEIGSTVQTTKVGDPGVAHEATVVAIGEFDTGGGDEGALPGRDITLSLDDATGLEDGSDILVTATGTAPAVEGLSVPVVALREDAGSTFVLRDAGGDGSGNSSAIGPEDRVDVDVLATNDGYAIVDAADLREGDRVVVSGSR</sequence>
<feature type="domain" description="Peptidoglycan binding-like" evidence="2">
    <location>
        <begin position="112"/>
        <end position="146"/>
    </location>
</feature>
<keyword evidence="4" id="KW-1185">Reference proteome</keyword>
<dbReference type="Proteomes" id="UP000602087">
    <property type="component" value="Unassembled WGS sequence"/>
</dbReference>
<dbReference type="RefSeq" id="WP_198734279.1">
    <property type="nucleotide sequence ID" value="NZ_JAEINH010000009.1"/>
</dbReference>
<evidence type="ECO:0000259" key="2">
    <source>
        <dbReference type="Pfam" id="PF01471"/>
    </source>
</evidence>
<evidence type="ECO:0000256" key="1">
    <source>
        <dbReference type="SAM" id="MobiDB-lite"/>
    </source>
</evidence>
<evidence type="ECO:0000313" key="3">
    <source>
        <dbReference type="EMBL" id="MBI9115723.1"/>
    </source>
</evidence>
<gene>
    <name evidence="3" type="ORF">JAV76_11925</name>
</gene>
<dbReference type="Pfam" id="PF01471">
    <property type="entry name" value="PG_binding_1"/>
    <property type="match status" value="1"/>
</dbReference>
<feature type="region of interest" description="Disordered" evidence="1">
    <location>
        <begin position="177"/>
        <end position="196"/>
    </location>
</feature>
<dbReference type="SUPFAM" id="SSF47090">
    <property type="entry name" value="PGBD-like"/>
    <property type="match status" value="1"/>
</dbReference>
<reference evidence="3" key="1">
    <citation type="submission" date="2020-12" db="EMBL/GenBank/DDBJ databases">
        <title>Sanguibacter suaedae sp. nov., isolated from Suaeda aralocaspica.</title>
        <authorList>
            <person name="Ma Q."/>
        </authorList>
    </citation>
    <scope>NUCLEOTIDE SEQUENCE</scope>
    <source>
        <strain evidence="3">YZGR15</strain>
    </source>
</reference>
<name>A0A934MAG0_9MICO</name>
<dbReference type="InterPro" id="IPR036366">
    <property type="entry name" value="PGBDSf"/>
</dbReference>